<keyword evidence="3" id="KW-1185">Reference proteome</keyword>
<dbReference type="PANTHER" id="PTHR30007:SF1">
    <property type="entry name" value="BLR1914 PROTEIN"/>
    <property type="match status" value="1"/>
</dbReference>
<protein>
    <submittedName>
        <fullName evidence="2">Transposase DDE domain-containing protein</fullName>
    </submittedName>
</protein>
<gene>
    <name evidence="2" type="ORF">SAMN04489718_0470</name>
</gene>
<dbReference type="Proteomes" id="UP000199301">
    <property type="component" value="Unassembled WGS sequence"/>
</dbReference>
<evidence type="ECO:0000313" key="3">
    <source>
        <dbReference type="Proteomes" id="UP000199301"/>
    </source>
</evidence>
<reference evidence="3" key="1">
    <citation type="submission" date="2016-10" db="EMBL/GenBank/DDBJ databases">
        <authorList>
            <person name="Varghese N."/>
            <person name="Submissions S."/>
        </authorList>
    </citation>
    <scope>NUCLEOTIDE SEQUENCE [LARGE SCALE GENOMIC DNA]</scope>
    <source>
        <strain evidence="3">DSM 45459</strain>
    </source>
</reference>
<evidence type="ECO:0000313" key="2">
    <source>
        <dbReference type="EMBL" id="SDQ14765.1"/>
    </source>
</evidence>
<dbReference type="EMBL" id="FNKO01000001">
    <property type="protein sequence ID" value="SDQ14765.1"/>
    <property type="molecule type" value="Genomic_DNA"/>
</dbReference>
<accession>A0A1H0YHR2</accession>
<dbReference type="GO" id="GO:0003677">
    <property type="term" value="F:DNA binding"/>
    <property type="evidence" value="ECO:0007669"/>
    <property type="project" value="InterPro"/>
</dbReference>
<dbReference type="GO" id="GO:0004803">
    <property type="term" value="F:transposase activity"/>
    <property type="evidence" value="ECO:0007669"/>
    <property type="project" value="InterPro"/>
</dbReference>
<dbReference type="STRING" id="995062.SAMN04489718_0470"/>
<dbReference type="InterPro" id="IPR002559">
    <property type="entry name" value="Transposase_11"/>
</dbReference>
<dbReference type="GO" id="GO:0006313">
    <property type="term" value="P:DNA transposition"/>
    <property type="evidence" value="ECO:0007669"/>
    <property type="project" value="InterPro"/>
</dbReference>
<feature type="domain" description="Transposase IS4-like" evidence="1">
    <location>
        <begin position="3"/>
        <end position="136"/>
    </location>
</feature>
<proteinExistence type="predicted"/>
<dbReference type="PANTHER" id="PTHR30007">
    <property type="entry name" value="PHP DOMAIN PROTEIN"/>
    <property type="match status" value="1"/>
</dbReference>
<organism evidence="2 3">
    <name type="scientific">Actinopolyspora saharensis</name>
    <dbReference type="NCBI Taxonomy" id="995062"/>
    <lineage>
        <taxon>Bacteria</taxon>
        <taxon>Bacillati</taxon>
        <taxon>Actinomycetota</taxon>
        <taxon>Actinomycetes</taxon>
        <taxon>Actinopolysporales</taxon>
        <taxon>Actinopolysporaceae</taxon>
        <taxon>Actinopolyspora</taxon>
    </lineage>
</organism>
<dbReference type="Pfam" id="PF01609">
    <property type="entry name" value="DDE_Tnp_1"/>
    <property type="match status" value="1"/>
</dbReference>
<dbReference type="AlphaFoldDB" id="A0A1H0YHR2"/>
<evidence type="ECO:0000259" key="1">
    <source>
        <dbReference type="Pfam" id="PF01609"/>
    </source>
</evidence>
<sequence length="147" mass="16931">MDRGKPGSKLHILSETTGLPLVVGVSAGNTHDSHGLIPMVSGLLSRHDPHRGHHAKPRRCYADKAYDRPDLRRWLLGKHITPRIARKGIDSSQRLGRYRWRIERTFSWLSGYRRLSPRYERDPRLYLGFLGLAATLTCYKHLHKNTT</sequence>
<name>A0A1H0YHR2_9ACTN</name>